<keyword evidence="11" id="KW-0325">Glycoprotein</keyword>
<dbReference type="Gene3D" id="2.60.40.10">
    <property type="entry name" value="Immunoglobulins"/>
    <property type="match status" value="2"/>
</dbReference>
<evidence type="ECO:0000256" key="15">
    <source>
        <dbReference type="ARBA" id="ARBA00038761"/>
    </source>
</evidence>
<comment type="function">
    <text evidence="17">Counteracts the antiviral effects of host IFN-alpha/beta and key IFN-inducible proteins involved in viral RNA degradation suxh as host OAS1. Acts as a soluble IFN-alpha receptor and thus inhibits the interaction between host IFN-alpha and its receptor.</text>
</comment>
<proteinExistence type="inferred from homology"/>
<dbReference type="PROSITE" id="PS50835">
    <property type="entry name" value="IG_LIKE"/>
    <property type="match status" value="1"/>
</dbReference>
<evidence type="ECO:0000256" key="10">
    <source>
        <dbReference type="ARBA" id="ARBA00023157"/>
    </source>
</evidence>
<dbReference type="RefSeq" id="NP_073521.1">
    <property type="nucleotide sequence ID" value="NC_002642.1"/>
</dbReference>
<name>Q9DHH7_YLDV</name>
<evidence type="ECO:0000256" key="5">
    <source>
        <dbReference type="ARBA" id="ARBA00022581"/>
    </source>
</evidence>
<comment type="subcellular location">
    <subcellularLocation>
        <location evidence="1">Secreted</location>
    </subcellularLocation>
</comment>
<keyword evidence="14" id="KW-0393">Immunoglobulin domain</keyword>
<dbReference type="GO" id="GO:0039502">
    <property type="term" value="P:symbiont-mediated suppression of host type I interferon-mediated signaling pathway"/>
    <property type="evidence" value="ECO:0007669"/>
    <property type="project" value="UniProtKB-KW"/>
</dbReference>
<dbReference type="SMART" id="SM00409">
    <property type="entry name" value="IG"/>
    <property type="match status" value="3"/>
</dbReference>
<evidence type="ECO:0000313" key="20">
    <source>
        <dbReference type="Proteomes" id="UP000136581"/>
    </source>
</evidence>
<dbReference type="InterPro" id="IPR007110">
    <property type="entry name" value="Ig-like_dom"/>
</dbReference>
<dbReference type="InterPro" id="IPR013783">
    <property type="entry name" value="Ig-like_fold"/>
</dbReference>
<dbReference type="Pfam" id="PF13927">
    <property type="entry name" value="Ig_3"/>
    <property type="match status" value="1"/>
</dbReference>
<evidence type="ECO:0000256" key="4">
    <source>
        <dbReference type="ARBA" id="ARBA00022525"/>
    </source>
</evidence>
<dbReference type="Proteomes" id="UP000136581">
    <property type="component" value="Segment"/>
</dbReference>
<comment type="subunit">
    <text evidence="15">Interacts with host IFNA1.</text>
</comment>
<dbReference type="GeneID" id="918729"/>
<dbReference type="SUPFAM" id="SSF48726">
    <property type="entry name" value="Immunoglobulin"/>
    <property type="match status" value="2"/>
</dbReference>
<organismHost>
    <name type="scientific">Homo sapiens</name>
    <name type="common">Human</name>
    <dbReference type="NCBI Taxonomy" id="9606"/>
</organismHost>
<keyword evidence="8" id="KW-0677">Repeat</keyword>
<dbReference type="EMBL" id="AJ293568">
    <property type="protein sequence ID" value="CAC21374.1"/>
    <property type="molecule type" value="Genomic_DNA"/>
</dbReference>
<dbReference type="KEGG" id="vg:918729"/>
<evidence type="ECO:0000256" key="9">
    <source>
        <dbReference type="ARBA" id="ARBA00022830"/>
    </source>
</evidence>
<evidence type="ECO:0000256" key="14">
    <source>
        <dbReference type="ARBA" id="ARBA00023319"/>
    </source>
</evidence>
<dbReference type="InterPro" id="IPR015621">
    <property type="entry name" value="IL-1_rcpt_fam"/>
</dbReference>
<reference evidence="19 20" key="1">
    <citation type="journal article" date="2001" name="Virology">
        <title>The genome sequence of Yaba-like disease virus, a yatapoxvirus.</title>
        <authorList>
            <person name="Lee H.J."/>
            <person name="Essani K."/>
            <person name="Smith G.L."/>
        </authorList>
    </citation>
    <scope>NUCLEOTIDE SEQUENCE [LARGE SCALE GENOMIC DNA]</scope>
</reference>
<keyword evidence="3" id="KW-0244">Early protein</keyword>
<organismHost>
    <name type="scientific">Simiiformes</name>
    <dbReference type="NCBI Taxonomy" id="314293"/>
</organismHost>
<dbReference type="GO" id="GO:0005576">
    <property type="term" value="C:extracellular region"/>
    <property type="evidence" value="ECO:0007669"/>
    <property type="project" value="UniProtKB-SubCell"/>
</dbReference>
<keyword evidence="12" id="KW-0922">Interferon antiviral system evasion</keyword>
<evidence type="ECO:0000256" key="6">
    <source>
        <dbReference type="ARBA" id="ARBA00022632"/>
    </source>
</evidence>
<dbReference type="GO" id="GO:0052170">
    <property type="term" value="P:symbiont-mediated suppression of host innate immune response"/>
    <property type="evidence" value="ECO:0007669"/>
    <property type="project" value="UniProtKB-KW"/>
</dbReference>
<organism evidence="19 20">
    <name type="scientific">Yaba-like disease virus</name>
    <name type="common">YLDV</name>
    <dbReference type="NCBI Taxonomy" id="132475"/>
    <lineage>
        <taxon>Viruses</taxon>
        <taxon>Varidnaviria</taxon>
        <taxon>Bamfordvirae</taxon>
        <taxon>Nucleocytoviricota</taxon>
        <taxon>Pokkesviricetes</taxon>
        <taxon>Chitovirales</taxon>
        <taxon>Poxviridae</taxon>
        <taxon>Chordopoxvirinae</taxon>
        <taxon>Yatapoxvirus</taxon>
        <taxon>Yatapoxvirus tanapox</taxon>
        <taxon>Tanapox virus</taxon>
    </lineage>
</organism>
<evidence type="ECO:0000256" key="2">
    <source>
        <dbReference type="ARBA" id="ARBA00009752"/>
    </source>
</evidence>
<keyword evidence="5" id="KW-0945">Host-virus interaction</keyword>
<evidence type="ECO:0000256" key="11">
    <source>
        <dbReference type="ARBA" id="ARBA00023180"/>
    </source>
</evidence>
<keyword evidence="6" id="KW-1090">Inhibition of host innate immune response by virus</keyword>
<dbReference type="OrthoDB" id="4713at10239"/>
<evidence type="ECO:0000256" key="3">
    <source>
        <dbReference type="ARBA" id="ARBA00022518"/>
    </source>
</evidence>
<keyword evidence="13" id="KW-0899">Viral immunoevasion</keyword>
<keyword evidence="20" id="KW-1185">Reference proteome</keyword>
<keyword evidence="7" id="KW-0732">Signal</keyword>
<evidence type="ECO:0000256" key="7">
    <source>
        <dbReference type="ARBA" id="ARBA00022729"/>
    </source>
</evidence>
<dbReference type="InterPro" id="IPR036179">
    <property type="entry name" value="Ig-like_dom_sf"/>
</dbReference>
<accession>Q9DHH7</accession>
<evidence type="ECO:0000256" key="8">
    <source>
        <dbReference type="ARBA" id="ARBA00022737"/>
    </source>
</evidence>
<sequence length="351" mass="41119">MKITYIILLICKEIICYNSGDDMYDYIANGNIDYLKTIDNDIINLVNKNCSFREIKTTLAKENEVLMLKCPQLDNYILPWKYMNRSEYTVTWKNISNSTEYNNTRIENNMLMFFPFYNLQAGSKYLCTVSTNKSCDQSVVIVKNSFYSNNCMLSEAKENDNFEIYCGILHAKHNTIKWFKEGKEITNNYKYYTKLGGYVKGINNVTYSDSGKYVCKGYYIDVLKNITYTAKRCVNLTVIPNTYYDFFIVDIPNVTYAKNNKKLEVNCTSFVDINSYDYILTSWLYNGLYLPLGVRIYQLYSTDIFFENFIYRTSTLVFENVDISDDNKTFECEALSVTLKKIKYTTIKVEK</sequence>
<dbReference type="PANTHER" id="PTHR11890:SF44">
    <property type="entry name" value="X-LINKED INTERLEUKIN-1 RECEPTOR ACCESSORY PROTEIN-LIKE 2"/>
    <property type="match status" value="1"/>
</dbReference>
<dbReference type="InterPro" id="IPR003599">
    <property type="entry name" value="Ig_sub"/>
</dbReference>
<comment type="similarity">
    <text evidence="2">Belongs to the interleukin-1 receptor family.</text>
</comment>
<keyword evidence="10" id="KW-1015">Disulfide bond</keyword>
<evidence type="ECO:0000256" key="17">
    <source>
        <dbReference type="ARBA" id="ARBA00045444"/>
    </source>
</evidence>
<evidence type="ECO:0000259" key="18">
    <source>
        <dbReference type="PROSITE" id="PS50835"/>
    </source>
</evidence>
<evidence type="ECO:0000256" key="12">
    <source>
        <dbReference type="ARBA" id="ARBA00023258"/>
    </source>
</evidence>
<keyword evidence="4" id="KW-0964">Secreted</keyword>
<evidence type="ECO:0000256" key="16">
    <source>
        <dbReference type="ARBA" id="ARBA00041012"/>
    </source>
</evidence>
<evidence type="ECO:0000256" key="1">
    <source>
        <dbReference type="ARBA" id="ARBA00004613"/>
    </source>
</evidence>
<feature type="domain" description="Ig-like" evidence="18">
    <location>
        <begin position="137"/>
        <end position="227"/>
    </location>
</feature>
<evidence type="ECO:0000313" key="19">
    <source>
        <dbReference type="EMBL" id="CAC21374.1"/>
    </source>
</evidence>
<protein>
    <recommendedName>
        <fullName evidence="16">Soluble interferon alpha/beta receptor OPG204</fullName>
    </recommendedName>
</protein>
<dbReference type="PANTHER" id="PTHR11890">
    <property type="entry name" value="INTERLEUKIN-1 RECEPTOR FAMILY MEMBER"/>
    <property type="match status" value="1"/>
</dbReference>
<keyword evidence="9" id="KW-1114">Inhibition of host interferon signaling pathway by virus</keyword>
<gene>
    <name evidence="19" type="primary">136R</name>
</gene>
<evidence type="ECO:0000256" key="13">
    <source>
        <dbReference type="ARBA" id="ARBA00023280"/>
    </source>
</evidence>